<dbReference type="PROSITE" id="PS50075">
    <property type="entry name" value="CARRIER"/>
    <property type="match status" value="1"/>
</dbReference>
<dbReference type="Pfam" id="PF08245">
    <property type="entry name" value="Mur_ligase_M"/>
    <property type="match status" value="1"/>
</dbReference>
<keyword evidence="7" id="KW-0961">Cell wall biogenesis/degradation</keyword>
<proteinExistence type="predicted"/>
<dbReference type="InterPro" id="IPR004101">
    <property type="entry name" value="Mur_ligase_C"/>
</dbReference>
<dbReference type="SUPFAM" id="SSF53623">
    <property type="entry name" value="MurD-like peptide ligases, catalytic domain"/>
    <property type="match status" value="1"/>
</dbReference>
<accession>A0A953T240</accession>
<dbReference type="NCBIfam" id="TIGR01082">
    <property type="entry name" value="murC"/>
    <property type="match status" value="1"/>
</dbReference>
<dbReference type="InterPro" id="IPR029058">
    <property type="entry name" value="AB_hydrolase_fold"/>
</dbReference>
<dbReference type="Gene3D" id="3.90.190.20">
    <property type="entry name" value="Mur ligase, C-terminal domain"/>
    <property type="match status" value="1"/>
</dbReference>
<name>A0A953T240_9BURK</name>
<evidence type="ECO:0000256" key="8">
    <source>
        <dbReference type="ARBA" id="ARBA00047833"/>
    </source>
</evidence>
<dbReference type="GO" id="GO:0008763">
    <property type="term" value="F:UDP-N-acetylmuramate-L-alanine ligase activity"/>
    <property type="evidence" value="ECO:0007669"/>
    <property type="project" value="UniProtKB-UniRule"/>
</dbReference>
<dbReference type="InterPro" id="IPR036565">
    <property type="entry name" value="Mur-like_cat_sf"/>
</dbReference>
<dbReference type="GO" id="GO:0044550">
    <property type="term" value="P:secondary metabolite biosynthetic process"/>
    <property type="evidence" value="ECO:0007669"/>
    <property type="project" value="TreeGrafter"/>
</dbReference>
<dbReference type="Gene3D" id="3.40.50.720">
    <property type="entry name" value="NAD(P)-binding Rossmann-like Domain"/>
    <property type="match status" value="1"/>
</dbReference>
<dbReference type="InterPro" id="IPR000713">
    <property type="entry name" value="Mur_ligase_N"/>
</dbReference>
<dbReference type="PANTHER" id="PTHR45527">
    <property type="entry name" value="NONRIBOSOMAL PEPTIDE SYNTHETASE"/>
    <property type="match status" value="1"/>
</dbReference>
<dbReference type="InterPro" id="IPR036615">
    <property type="entry name" value="Mur_ligase_C_dom_sf"/>
</dbReference>
<dbReference type="GO" id="GO:0071555">
    <property type="term" value="P:cell wall organization"/>
    <property type="evidence" value="ECO:0007669"/>
    <property type="project" value="UniProtKB-KW"/>
</dbReference>
<dbReference type="PANTHER" id="PTHR45527:SF1">
    <property type="entry name" value="FATTY ACID SYNTHASE"/>
    <property type="match status" value="1"/>
</dbReference>
<dbReference type="SUPFAM" id="SSF51984">
    <property type="entry name" value="MurCD N-terminal domain"/>
    <property type="match status" value="1"/>
</dbReference>
<dbReference type="InterPro" id="IPR005758">
    <property type="entry name" value="UDP-N-AcMur_Ala_ligase_MurC"/>
</dbReference>
<comment type="caution">
    <text evidence="11">The sequence shown here is derived from an EMBL/GenBank/DDBJ whole genome shotgun (WGS) entry which is preliminary data.</text>
</comment>
<evidence type="ECO:0000256" key="2">
    <source>
        <dbReference type="ARBA" id="ARBA00022490"/>
    </source>
</evidence>
<dbReference type="SUPFAM" id="SSF47336">
    <property type="entry name" value="ACP-like"/>
    <property type="match status" value="1"/>
</dbReference>
<dbReference type="Gene3D" id="3.40.50.1820">
    <property type="entry name" value="alpha/beta hydrolase"/>
    <property type="match status" value="1"/>
</dbReference>
<evidence type="ECO:0000313" key="11">
    <source>
        <dbReference type="EMBL" id="MBZ1351018.1"/>
    </source>
</evidence>
<evidence type="ECO:0000313" key="12">
    <source>
        <dbReference type="Proteomes" id="UP000739565"/>
    </source>
</evidence>
<dbReference type="Gene3D" id="3.40.50.12780">
    <property type="entry name" value="N-terminal domain of ligase-like"/>
    <property type="match status" value="1"/>
</dbReference>
<dbReference type="SUPFAM" id="SSF56801">
    <property type="entry name" value="Acetyl-CoA synthetase-like"/>
    <property type="match status" value="1"/>
</dbReference>
<sequence>MIKIPPPFNQVHMVGVAGSGMSALARLFVEMGVSVSGSDHAGLERLQELRHIGVKVHDRHSPDNVGSPDLVVFSPAVARDNIELCYARERGIQLRSRGSALANLLKARDYVSVAGSHGKTTTSAMLASIFDRAGLSPGFMLGAPIPNLENRNAQWKDGAIFVAETCEAFRALDYFSPTHCIVTNIDDEHSDHYGGHERLEHAYADFIDRVSKKGCVVLYGEDIRLINISKKIAQPAITYGFNKNSTWHADDLTLEHDSSIFRAVHQNGYSVSLRLRVPGKHNVMNALGALAMAHAHEVPLEVIASALECYQSAERRWQRLGRPNDIEIFDDFAHHPTEIAATLATARLAAADTARVIALIEPLLHSRVNRLAQEFATALAGADECIVLPVNGSGEPVPGELSDWLLHAALRQHGRSFRVCSDVDQAALILASVARKGDVVVTMGADKASLCARAALMALVKPNNEDSIQVLEPKESIKLDGPAHEQERLQSRFEQMVLRHPNATCVLDGDREWTYHEISMMADHVAVQLCNRGLAPEDLVVLRLKKSAYLIALILGVLKAGCAFIPIDPYLERAGIRNSLLRVRVKIVVTDENAWNASGLGIPCINANNFFDSTPSTAVVQCLASSSNLAYAIFTSGSTGEPKLVGVEHRNVVNVIEHAVQELTEPSDLEFVPFIDSIGFDASIHQIFATFGHGGTLLITQDLQSLVRSPHFARVTALGGTPSVISRLAESTNLPETLRIIMLGGEVVPNALIERLRQVTHLRQVLNLYGPTETTIYSTVAMIFDAALVRTGESDLLQGRYIGNPIRNTRVSIINELGGTVEDSVEGEITIFGDGVCRGYLDDPTLTRKRFGEEALTESLTVRFYRTGDLGRRLPDGTLQFIGRKDDQLKIHGVRFEPIEVENALETFPGIERAAVVISASDDLRPQLVAYVTAKSNLDLALVRDWLKSKLPKPLIPGLILRAEDLPLSVHGKLDRSRIAEIVPLADMLRPNAPPRDQIERDLMVIWQKNLRLAGLGVDEDFFSAGGDSLSSSKLVLDVEDFFDLRMPAEALENLSTVAVMATYLRKALMLPLGGREKAEVAFANIRNFIAAWKGARLKPDSFIVTLNHSNTQNGFFWCCQSFTELLSLAQAMGESQVIHGMRSGHLAFEYEPETIDALAVAYAREIMLLQPDGDIIIGGNCQGGLIARATANALKKQGRIVGRLIMMEQSTYWPYDQYVDLLFGYESTFNPTHRVSHPSVVLEKAYPAGYSLHFISGSHGTFFNPNNVDSLADKIRLILKQTV</sequence>
<protein>
    <recommendedName>
        <fullName evidence="1 9">UDP-N-acetylmuramate--L-alanine ligase</fullName>
        <ecNumber evidence="1 9">6.3.2.8</ecNumber>
    </recommendedName>
</protein>
<dbReference type="InterPro" id="IPR009081">
    <property type="entry name" value="PP-bd_ACP"/>
</dbReference>
<evidence type="ECO:0000259" key="10">
    <source>
        <dbReference type="PROSITE" id="PS50075"/>
    </source>
</evidence>
<keyword evidence="5" id="KW-0573">Peptidoglycan synthesis</keyword>
<dbReference type="Proteomes" id="UP000739565">
    <property type="component" value="Unassembled WGS sequence"/>
</dbReference>
<evidence type="ECO:0000256" key="9">
    <source>
        <dbReference type="NCBIfam" id="TIGR01082"/>
    </source>
</evidence>
<dbReference type="GO" id="GO:0008360">
    <property type="term" value="P:regulation of cell shape"/>
    <property type="evidence" value="ECO:0007669"/>
    <property type="project" value="UniProtKB-KW"/>
</dbReference>
<evidence type="ECO:0000256" key="6">
    <source>
        <dbReference type="ARBA" id="ARBA00023306"/>
    </source>
</evidence>
<evidence type="ECO:0000256" key="3">
    <source>
        <dbReference type="ARBA" id="ARBA00022618"/>
    </source>
</evidence>
<dbReference type="GO" id="GO:0043041">
    <property type="term" value="P:amino acid activation for nonribosomal peptide biosynthetic process"/>
    <property type="evidence" value="ECO:0007669"/>
    <property type="project" value="TreeGrafter"/>
</dbReference>
<comment type="catalytic activity">
    <reaction evidence="8">
        <text>UDP-N-acetyl-alpha-D-muramate + L-alanine + ATP = UDP-N-acetyl-alpha-D-muramoyl-L-alanine + ADP + phosphate + H(+)</text>
        <dbReference type="Rhea" id="RHEA:23372"/>
        <dbReference type="ChEBI" id="CHEBI:15378"/>
        <dbReference type="ChEBI" id="CHEBI:30616"/>
        <dbReference type="ChEBI" id="CHEBI:43474"/>
        <dbReference type="ChEBI" id="CHEBI:57972"/>
        <dbReference type="ChEBI" id="CHEBI:70757"/>
        <dbReference type="ChEBI" id="CHEBI:83898"/>
        <dbReference type="ChEBI" id="CHEBI:456216"/>
        <dbReference type="EC" id="6.3.2.8"/>
    </reaction>
</comment>
<dbReference type="InterPro" id="IPR000873">
    <property type="entry name" value="AMP-dep_synth/lig_dom"/>
</dbReference>
<keyword evidence="6" id="KW-0131">Cell cycle</keyword>
<dbReference type="Pfam" id="PF01225">
    <property type="entry name" value="Mur_ligase"/>
    <property type="match status" value="1"/>
</dbReference>
<evidence type="ECO:0000256" key="1">
    <source>
        <dbReference type="ARBA" id="ARBA00012211"/>
    </source>
</evidence>
<dbReference type="Gene3D" id="3.40.1190.10">
    <property type="entry name" value="Mur-like, catalytic domain"/>
    <property type="match status" value="1"/>
</dbReference>
<dbReference type="Pfam" id="PF00501">
    <property type="entry name" value="AMP-binding"/>
    <property type="match status" value="1"/>
</dbReference>
<evidence type="ECO:0000256" key="7">
    <source>
        <dbReference type="ARBA" id="ARBA00023316"/>
    </source>
</evidence>
<dbReference type="InterPro" id="IPR025110">
    <property type="entry name" value="AMP-bd_C"/>
</dbReference>
<evidence type="ECO:0000256" key="4">
    <source>
        <dbReference type="ARBA" id="ARBA00022960"/>
    </source>
</evidence>
<dbReference type="Pfam" id="PF00975">
    <property type="entry name" value="Thioesterase"/>
    <property type="match status" value="1"/>
</dbReference>
<dbReference type="GO" id="GO:0005524">
    <property type="term" value="F:ATP binding"/>
    <property type="evidence" value="ECO:0007669"/>
    <property type="project" value="InterPro"/>
</dbReference>
<dbReference type="InterPro" id="IPR036736">
    <property type="entry name" value="ACP-like_sf"/>
</dbReference>
<dbReference type="SUPFAM" id="SSF53244">
    <property type="entry name" value="MurD-like peptide ligases, peptide-binding domain"/>
    <property type="match status" value="1"/>
</dbReference>
<dbReference type="EC" id="6.3.2.8" evidence="1 9"/>
<dbReference type="Gene3D" id="1.10.1200.10">
    <property type="entry name" value="ACP-like"/>
    <property type="match status" value="1"/>
</dbReference>
<reference evidence="11" key="1">
    <citation type="submission" date="2021-07" db="EMBL/GenBank/DDBJ databases">
        <title>New genus and species of the family Alcaligenaceae.</title>
        <authorList>
            <person name="Hahn M.W."/>
        </authorList>
    </citation>
    <scope>NUCLEOTIDE SEQUENCE</scope>
    <source>
        <strain evidence="11">LF4-65</strain>
    </source>
</reference>
<keyword evidence="4" id="KW-0133">Cell shape</keyword>
<keyword evidence="3" id="KW-0132">Cell division</keyword>
<dbReference type="Gene3D" id="3.30.300.30">
    <property type="match status" value="1"/>
</dbReference>
<keyword evidence="12" id="KW-1185">Reference proteome</keyword>
<dbReference type="Pfam" id="PF13193">
    <property type="entry name" value="AMP-binding_C"/>
    <property type="match status" value="1"/>
</dbReference>
<dbReference type="RefSeq" id="WP_259661420.1">
    <property type="nucleotide sequence ID" value="NZ_JAHXRI010000007.1"/>
</dbReference>
<dbReference type="EMBL" id="JAHXRI010000007">
    <property type="protein sequence ID" value="MBZ1351018.1"/>
    <property type="molecule type" value="Genomic_DNA"/>
</dbReference>
<gene>
    <name evidence="11" type="primary">murC</name>
    <name evidence="11" type="ORF">KZZ10_10210</name>
</gene>
<keyword evidence="2" id="KW-0963">Cytoplasm</keyword>
<dbReference type="Pfam" id="PF02875">
    <property type="entry name" value="Mur_ligase_C"/>
    <property type="match status" value="1"/>
</dbReference>
<keyword evidence="11" id="KW-0436">Ligase</keyword>
<dbReference type="GO" id="GO:0051301">
    <property type="term" value="P:cell division"/>
    <property type="evidence" value="ECO:0007669"/>
    <property type="project" value="UniProtKB-KW"/>
</dbReference>
<dbReference type="GO" id="GO:0005737">
    <property type="term" value="C:cytoplasm"/>
    <property type="evidence" value="ECO:0007669"/>
    <property type="project" value="TreeGrafter"/>
</dbReference>
<organism evidence="11 12">
    <name type="scientific">Zwartia hollandica</name>
    <dbReference type="NCBI Taxonomy" id="324606"/>
    <lineage>
        <taxon>Bacteria</taxon>
        <taxon>Pseudomonadati</taxon>
        <taxon>Pseudomonadota</taxon>
        <taxon>Betaproteobacteria</taxon>
        <taxon>Burkholderiales</taxon>
        <taxon>Alcaligenaceae</taxon>
        <taxon>Zwartia</taxon>
    </lineage>
</organism>
<dbReference type="Pfam" id="PF00550">
    <property type="entry name" value="PP-binding"/>
    <property type="match status" value="1"/>
</dbReference>
<dbReference type="NCBIfam" id="TIGR01733">
    <property type="entry name" value="AA-adenyl-dom"/>
    <property type="match status" value="1"/>
</dbReference>
<dbReference type="InterPro" id="IPR001031">
    <property type="entry name" value="Thioesterase"/>
</dbReference>
<dbReference type="GO" id="GO:0031177">
    <property type="term" value="F:phosphopantetheine binding"/>
    <property type="evidence" value="ECO:0007669"/>
    <property type="project" value="TreeGrafter"/>
</dbReference>
<dbReference type="InterPro" id="IPR010071">
    <property type="entry name" value="AA_adenyl_dom"/>
</dbReference>
<dbReference type="InterPro" id="IPR042099">
    <property type="entry name" value="ANL_N_sf"/>
</dbReference>
<dbReference type="GO" id="GO:0009252">
    <property type="term" value="P:peptidoglycan biosynthetic process"/>
    <property type="evidence" value="ECO:0007669"/>
    <property type="project" value="UniProtKB-UniRule"/>
</dbReference>
<dbReference type="SUPFAM" id="SSF53474">
    <property type="entry name" value="alpha/beta-Hydrolases"/>
    <property type="match status" value="1"/>
</dbReference>
<dbReference type="InterPro" id="IPR045851">
    <property type="entry name" value="AMP-bd_C_sf"/>
</dbReference>
<dbReference type="CDD" id="cd05930">
    <property type="entry name" value="A_NRPS"/>
    <property type="match status" value="1"/>
</dbReference>
<feature type="domain" description="Carrier" evidence="10">
    <location>
        <begin position="994"/>
        <end position="1069"/>
    </location>
</feature>
<evidence type="ECO:0000256" key="5">
    <source>
        <dbReference type="ARBA" id="ARBA00022984"/>
    </source>
</evidence>
<dbReference type="InterPro" id="IPR013221">
    <property type="entry name" value="Mur_ligase_cen"/>
</dbReference>